<keyword evidence="2" id="KW-1185">Reference proteome</keyword>
<protein>
    <submittedName>
        <fullName evidence="1">Uncharacterized protein</fullName>
    </submittedName>
</protein>
<gene>
    <name evidence="1" type="ORF">HG543_37035</name>
</gene>
<reference evidence="1 2" key="1">
    <citation type="submission" date="2020-04" db="EMBL/GenBank/DDBJ databases">
        <title>Draft genome of Pyxidicoccus fallax type strain.</title>
        <authorList>
            <person name="Whitworth D.E."/>
        </authorList>
    </citation>
    <scope>NUCLEOTIDE SEQUENCE [LARGE SCALE GENOMIC DNA]</scope>
    <source>
        <strain evidence="1 2">DSM 14698</strain>
    </source>
</reference>
<sequence length="50" mass="4946">LLPEDSAAGRGGLLAAAGRLLSEVPTARLVFARDASAAEVVRGVLEAGNG</sequence>
<organism evidence="1 2">
    <name type="scientific">Pyxidicoccus fallax</name>
    <dbReference type="NCBI Taxonomy" id="394095"/>
    <lineage>
        <taxon>Bacteria</taxon>
        <taxon>Pseudomonadati</taxon>
        <taxon>Myxococcota</taxon>
        <taxon>Myxococcia</taxon>
        <taxon>Myxococcales</taxon>
        <taxon>Cystobacterineae</taxon>
        <taxon>Myxococcaceae</taxon>
        <taxon>Pyxidicoccus</taxon>
    </lineage>
</organism>
<name>A0A848LR97_9BACT</name>
<dbReference type="EMBL" id="JABBJJ010000243">
    <property type="protein sequence ID" value="NMO20425.1"/>
    <property type="molecule type" value="Genomic_DNA"/>
</dbReference>
<dbReference type="Proteomes" id="UP000518300">
    <property type="component" value="Unassembled WGS sequence"/>
</dbReference>
<proteinExistence type="predicted"/>
<evidence type="ECO:0000313" key="2">
    <source>
        <dbReference type="Proteomes" id="UP000518300"/>
    </source>
</evidence>
<comment type="caution">
    <text evidence="1">The sequence shown here is derived from an EMBL/GenBank/DDBJ whole genome shotgun (WGS) entry which is preliminary data.</text>
</comment>
<dbReference type="AlphaFoldDB" id="A0A848LR97"/>
<feature type="non-terminal residue" evidence="1">
    <location>
        <position position="1"/>
    </location>
</feature>
<evidence type="ECO:0000313" key="1">
    <source>
        <dbReference type="EMBL" id="NMO20425.1"/>
    </source>
</evidence>
<accession>A0A848LR97</accession>